<dbReference type="Proteomes" id="UP000663831">
    <property type="component" value="Unassembled WGS sequence"/>
</dbReference>
<sequence length="291" mass="31590">MVDGPTRGLLPPYDHRISEDEWDLYFRERTALDELNTFGSDASASIQPGELRPPLRVLEDSAADIAAAMYGSVLVEESKIAIARTLRGSLYITSATGMEGWQVDLNPSKDSSLTVLNPVSPYDYRESDYFGLLVAKSNKVGDIDAESPRKCKALAEDGSPQPGSVEIFSWHGGNTVGAVTAAKLSSFEPTLFGSTGWLSPLKLHNLLLAASTCSQYDDCYQELEPGIAVASSKNLKFFAGETTGGEFSEAEMALYKRLRKDMLSGNAKGDVDEDDQPGCVPDRLLLLARHK</sequence>
<evidence type="ECO:0000313" key="1">
    <source>
        <dbReference type="EMBL" id="CAE6494932.1"/>
    </source>
</evidence>
<dbReference type="AlphaFoldDB" id="A0A8H3HA60"/>
<proteinExistence type="predicted"/>
<gene>
    <name evidence="1" type="ORF">RDB_LOCUS112690</name>
</gene>
<comment type="caution">
    <text evidence="1">The sequence shown here is derived from an EMBL/GenBank/DDBJ whole genome shotgun (WGS) entry which is preliminary data.</text>
</comment>
<dbReference type="EMBL" id="CAJMWV010004197">
    <property type="protein sequence ID" value="CAE6494932.1"/>
    <property type="molecule type" value="Genomic_DNA"/>
</dbReference>
<name>A0A8H3HA60_9AGAM</name>
<protein>
    <submittedName>
        <fullName evidence="1">Uncharacterized protein</fullName>
    </submittedName>
</protein>
<organism evidence="1 2">
    <name type="scientific">Rhizoctonia solani</name>
    <dbReference type="NCBI Taxonomy" id="456999"/>
    <lineage>
        <taxon>Eukaryota</taxon>
        <taxon>Fungi</taxon>
        <taxon>Dikarya</taxon>
        <taxon>Basidiomycota</taxon>
        <taxon>Agaricomycotina</taxon>
        <taxon>Agaricomycetes</taxon>
        <taxon>Cantharellales</taxon>
        <taxon>Ceratobasidiaceae</taxon>
        <taxon>Rhizoctonia</taxon>
    </lineage>
</organism>
<reference evidence="1" key="1">
    <citation type="submission" date="2021-01" db="EMBL/GenBank/DDBJ databases">
        <authorList>
            <person name="Kaushik A."/>
        </authorList>
    </citation>
    <scope>NUCLEOTIDE SEQUENCE</scope>
    <source>
        <strain evidence="1">AG3-1AP</strain>
    </source>
</reference>
<evidence type="ECO:0000313" key="2">
    <source>
        <dbReference type="Proteomes" id="UP000663831"/>
    </source>
</evidence>
<accession>A0A8H3HA60</accession>